<feature type="compositionally biased region" description="Basic residues" evidence="1">
    <location>
        <begin position="890"/>
        <end position="902"/>
    </location>
</feature>
<dbReference type="EMBL" id="HG316454">
    <property type="protein sequence ID" value="CDF87553.1"/>
    <property type="molecule type" value="Genomic_DNA"/>
</dbReference>
<dbReference type="Pfam" id="PF10214">
    <property type="entry name" value="Rrn6_beta-prop"/>
    <property type="match status" value="1"/>
</dbReference>
<dbReference type="GO" id="GO:0001179">
    <property type="term" value="F:RNA polymerase I general transcription initiation factor binding"/>
    <property type="evidence" value="ECO:0007669"/>
    <property type="project" value="TreeGrafter"/>
</dbReference>
<protein>
    <submittedName>
        <fullName evidence="4">BN860_09032g1_1</fullName>
    </submittedName>
</protein>
<evidence type="ECO:0000313" key="5">
    <source>
        <dbReference type="Proteomes" id="UP000019375"/>
    </source>
</evidence>
<dbReference type="InterPro" id="IPR048537">
    <property type="entry name" value="RRN6_HB"/>
</dbReference>
<evidence type="ECO:0000259" key="2">
    <source>
        <dbReference type="Pfam" id="PF10214"/>
    </source>
</evidence>
<feature type="region of interest" description="Disordered" evidence="1">
    <location>
        <begin position="810"/>
        <end position="902"/>
    </location>
</feature>
<name>A0A8J2T301_ZYGB2</name>
<sequence length="902" mass="103275">MDDDILPRNLLVGAQLAVGVQGASMYMASEPEKAKNGTWLRYCEESLPFSLNQLRIGNGVTILEEPSDSFVSDINRSKANNDEVSGKEQEMEVTEHLKNTIVKDLKWERLSPVIPSNLQIFREVAFKEDHMYDVRNISPALQRDYVPEEVITDLTHSDYFEGANTRHARKTEKLLMFDPIINELFVVGYIQTTADLRNNNDQQLIIAYTSGETNSCLKVAIIPKDKLNLKNNAEWLRSLFRNKQKNIGSFEVNFKSSIKSLKIPNVSTLLGRSGDTIGVLTENSLCFLRIDNIDLQTYEISHSAYEPLQFSSFGDFPFADFAFNPWDLQQFAIVDIRGNWGVGRLLKSNKTGNKLRLLPDVRGSIFDAEELSSWKRIEWSSTYSRLLLIDSSKIIELDYEKNWQLEVVQAKTWSCLRDYKRIDDEFGILLTSKEIVVVGTRKTNEQITRLVSWKHSLDTNDQTLRLSAQKIAINSKLLILSCVFSRAHNKVYMHGFIYDQDRSLLQSMKGPVIQCMPNVEKGIHSLNFLPCFEDNTSFGSESLINDLCLHLFVKENKADKLLHFFLTTIDTSTAEVRPLSIPSFMNQAFTIRENTIGLKNSAIVKSFIERHKAVSQSVGKKKFSTVPDNEILQKFGYHLSEVINEVIISWESGTQNLKLTQPLLKDLTTFPTKSESIEELESLLDQLAEYYQNVGVNFTNFATTSNLLLQEETQNFEIFYNKLLQCWDMVTPFSQQMTREVFENIIWSTLRFHKLENYQKIENELQESMSERNNEIIRLWDDDQLNIGHDEPADNFLQQSSQPQLLFDSQSQIPTIKSSQPKVAKRVRHRHPSQTPPSQTLSFSQTEQDLSSSRTYPDSDRGLLPNTMAPAFTLMSPSTPSISQSQNSQRIKRKKKRIGGFG</sequence>
<proteinExistence type="predicted"/>
<organism evidence="4 5">
    <name type="scientific">Zygosaccharomyces bailii (strain CLIB 213 / ATCC 58445 / CBS 680 / BCRC 21525 / NBRC 1098 / NCYC 1416 / NRRL Y-2227)</name>
    <dbReference type="NCBI Taxonomy" id="1333698"/>
    <lineage>
        <taxon>Eukaryota</taxon>
        <taxon>Fungi</taxon>
        <taxon>Dikarya</taxon>
        <taxon>Ascomycota</taxon>
        <taxon>Saccharomycotina</taxon>
        <taxon>Saccharomycetes</taxon>
        <taxon>Saccharomycetales</taxon>
        <taxon>Saccharomycetaceae</taxon>
        <taxon>Zygosaccharomyces</taxon>
    </lineage>
</organism>
<keyword evidence="5" id="KW-1185">Reference proteome</keyword>
<dbReference type="PANTHER" id="PTHR28221:SF2">
    <property type="entry name" value="RNA POLYMERASE I-SPECIFIC TRANSCRIPTION INITIATION FACTOR RRN6"/>
    <property type="match status" value="1"/>
</dbReference>
<dbReference type="GO" id="GO:0070860">
    <property type="term" value="C:RNA polymerase I core factor complex"/>
    <property type="evidence" value="ECO:0007669"/>
    <property type="project" value="TreeGrafter"/>
</dbReference>
<feature type="domain" description="RRN6 beta-propeller" evidence="2">
    <location>
        <begin position="178"/>
        <end position="512"/>
    </location>
</feature>
<dbReference type="AlphaFoldDB" id="A0A8J2T301"/>
<dbReference type="InterPro" id="IPR048535">
    <property type="entry name" value="RRN6_beta-prop"/>
</dbReference>
<accession>A0A8J2T301</accession>
<feature type="domain" description="RRN6 helical bundle" evidence="3">
    <location>
        <begin position="616"/>
        <end position="749"/>
    </location>
</feature>
<dbReference type="GO" id="GO:0042790">
    <property type="term" value="P:nucleolar large rRNA transcription by RNA polymerase I"/>
    <property type="evidence" value="ECO:0007669"/>
    <property type="project" value="TreeGrafter"/>
</dbReference>
<dbReference type="Pfam" id="PF20640">
    <property type="entry name" value="Rrn6_HB"/>
    <property type="match status" value="1"/>
</dbReference>
<feature type="compositionally biased region" description="Polar residues" evidence="1">
    <location>
        <begin position="836"/>
        <end position="856"/>
    </location>
</feature>
<dbReference type="InterPro" id="IPR019350">
    <property type="entry name" value="RNA_pol_I-sp_TIF_RRN6-like"/>
</dbReference>
<gene>
    <name evidence="4" type="ORF">BN860_09032g</name>
</gene>
<dbReference type="PANTHER" id="PTHR28221">
    <property type="entry name" value="RNA POLYMERASE I-SPECIFIC TRANSCRIPTION INITIATION FACTOR RRN6"/>
    <property type="match status" value="1"/>
</dbReference>
<evidence type="ECO:0000313" key="4">
    <source>
        <dbReference type="EMBL" id="CDF87553.1"/>
    </source>
</evidence>
<dbReference type="Proteomes" id="UP000019375">
    <property type="component" value="Unassembled WGS sequence"/>
</dbReference>
<evidence type="ECO:0000256" key="1">
    <source>
        <dbReference type="SAM" id="MobiDB-lite"/>
    </source>
</evidence>
<reference evidence="5" key="1">
    <citation type="journal article" date="2013" name="Genome Announc.">
        <title>Genome sequence of the food spoilage yeast Zygosaccharomyces bailii CLIB 213(T).</title>
        <authorList>
            <person name="Galeote V."/>
            <person name="Bigey F."/>
            <person name="Devillers H."/>
            <person name="Neuveglise C."/>
            <person name="Dequin S."/>
        </authorList>
    </citation>
    <scope>NUCLEOTIDE SEQUENCE [LARGE SCALE GENOMIC DNA]</scope>
    <source>
        <strain evidence="5">CLIB 213 / ATCC 58445 / CBS 680 / CCRC 21525 / NBRC 1098 / NCYC 1416 / NRRL Y-2227</strain>
    </source>
</reference>
<dbReference type="GO" id="GO:0001163">
    <property type="term" value="F:RNA polymerase I transcription regulatory region sequence-specific DNA binding"/>
    <property type="evidence" value="ECO:0007669"/>
    <property type="project" value="TreeGrafter"/>
</dbReference>
<evidence type="ECO:0000259" key="3">
    <source>
        <dbReference type="Pfam" id="PF20640"/>
    </source>
</evidence>
<dbReference type="OrthoDB" id="4090074at2759"/>
<feature type="compositionally biased region" description="Basic residues" evidence="1">
    <location>
        <begin position="823"/>
        <end position="832"/>
    </location>
</feature>